<accession>A0ABS1LSJ5</accession>
<dbReference type="Proteomes" id="UP000640912">
    <property type="component" value="Unassembled WGS sequence"/>
</dbReference>
<dbReference type="EMBL" id="JAEHNR010000010">
    <property type="protein sequence ID" value="MBL1071176.1"/>
    <property type="molecule type" value="Genomic_DNA"/>
</dbReference>
<reference evidence="1 2" key="1">
    <citation type="journal article" date="2021" name="Microorganisms">
        <title>Dual Inhibition of Salmonella enterica and Clostridium perfringens by New Probiotic Candidates Isolated from Chicken Intestinal Mucosa.</title>
        <authorList>
            <person name="Lone A."/>
            <person name="Mottawea W."/>
            <person name="Ait Chait Y."/>
            <person name="Hammami R."/>
        </authorList>
    </citation>
    <scope>NUCLEOTIDE SEQUENCE [LARGE SCALE GENOMIC DNA]</scope>
    <source>
        <strain evidence="1 2">A12</strain>
    </source>
</reference>
<proteinExistence type="predicted"/>
<comment type="caution">
    <text evidence="1">The sequence shown here is derived from an EMBL/GenBank/DDBJ whole genome shotgun (WGS) entry which is preliminary data.</text>
</comment>
<name>A0ABS1LSJ5_9LACO</name>
<organism evidence="1 2">
    <name type="scientific">Lactobacillus kitasatonis</name>
    <dbReference type="NCBI Taxonomy" id="237446"/>
    <lineage>
        <taxon>Bacteria</taxon>
        <taxon>Bacillati</taxon>
        <taxon>Bacillota</taxon>
        <taxon>Bacilli</taxon>
        <taxon>Lactobacillales</taxon>
        <taxon>Lactobacillaceae</taxon>
        <taxon>Lactobacillus</taxon>
    </lineage>
</organism>
<evidence type="ECO:0000313" key="1">
    <source>
        <dbReference type="EMBL" id="MBL1071176.1"/>
    </source>
</evidence>
<protein>
    <submittedName>
        <fullName evidence="1">Uncharacterized protein</fullName>
    </submittedName>
</protein>
<keyword evidence="2" id="KW-1185">Reference proteome</keyword>
<evidence type="ECO:0000313" key="2">
    <source>
        <dbReference type="Proteomes" id="UP000640912"/>
    </source>
</evidence>
<sequence>MKHANAYVVQLIALYRSALAEYIKANKAILDKIQAKMKDTALCSTILWSNTSPQDVPNAKKQNNFTLYPIVTLTDLSRFYRTLAAEKIVGIER</sequence>
<gene>
    <name evidence="1" type="ORF">JEM47_01320</name>
</gene>